<organism evidence="3 4">
    <name type="scientific">Elongatibacter sediminis</name>
    <dbReference type="NCBI Taxonomy" id="3119006"/>
    <lineage>
        <taxon>Bacteria</taxon>
        <taxon>Pseudomonadati</taxon>
        <taxon>Pseudomonadota</taxon>
        <taxon>Gammaproteobacteria</taxon>
        <taxon>Chromatiales</taxon>
        <taxon>Wenzhouxiangellaceae</taxon>
        <taxon>Elongatibacter</taxon>
    </lineage>
</organism>
<name>A0AAW9RQH9_9GAMM</name>
<keyword evidence="4" id="KW-1185">Reference proteome</keyword>
<dbReference type="InterPro" id="IPR023214">
    <property type="entry name" value="HAD_sf"/>
</dbReference>
<dbReference type="InterPro" id="IPR022565">
    <property type="entry name" value="DUF2608"/>
</dbReference>
<dbReference type="AlphaFoldDB" id="A0AAW9RQH9"/>
<gene>
    <name evidence="3" type="ORF">V3330_19390</name>
</gene>
<dbReference type="Pfam" id="PF11019">
    <property type="entry name" value="DUF2608"/>
    <property type="match status" value="1"/>
</dbReference>
<dbReference type="SUPFAM" id="SSF56784">
    <property type="entry name" value="HAD-like"/>
    <property type="match status" value="1"/>
</dbReference>
<dbReference type="Gene3D" id="3.40.50.1000">
    <property type="entry name" value="HAD superfamily/HAD-like"/>
    <property type="match status" value="1"/>
</dbReference>
<sequence>MRPFVFVSLILLAILNACTATTIRAPAAPAAPPSRMVQTDDLATVVDAALDFADTLGTDAVLVVFDIDNTLLAMEQDLGSDQWWEWQRDLEKTAPCAPERVAEPLAVQGALYYASAMRPTQDDAAAQLGRLQQAGLRTLALTSRGPGFRLQTFRELRRHGFDFGSHTIGPDGGYPDDFLPPSGIRDARLEDGVFLTAGQHKGDMLADLLELTDTPEPAVIVMADDKEKNLQHVLDRFAGTGVSIQAYRYGREDATVEAFDPAEAARQWESVNDALRRLQEVFGPDHLELPASDLPPGCPAPAG</sequence>
<evidence type="ECO:0000313" key="3">
    <source>
        <dbReference type="EMBL" id="MEJ8569801.1"/>
    </source>
</evidence>
<dbReference type="RefSeq" id="WP_354697128.1">
    <property type="nucleotide sequence ID" value="NZ_JAZHOG010000020.1"/>
</dbReference>
<dbReference type="Proteomes" id="UP001359886">
    <property type="component" value="Unassembled WGS sequence"/>
</dbReference>
<protein>
    <submittedName>
        <fullName evidence="3">DUF2608 domain-containing protein</fullName>
    </submittedName>
</protein>
<feature type="chain" id="PRO_5043465916" evidence="2">
    <location>
        <begin position="20"/>
        <end position="303"/>
    </location>
</feature>
<evidence type="ECO:0000313" key="4">
    <source>
        <dbReference type="Proteomes" id="UP001359886"/>
    </source>
</evidence>
<dbReference type="EMBL" id="JAZHOG010000020">
    <property type="protein sequence ID" value="MEJ8569801.1"/>
    <property type="molecule type" value="Genomic_DNA"/>
</dbReference>
<keyword evidence="1 2" id="KW-0732">Signal</keyword>
<reference evidence="3 4" key="1">
    <citation type="submission" date="2024-02" db="EMBL/GenBank/DDBJ databases">
        <title>A novel Wenzhouxiangellaceae bacterium, isolated from coastal sediments.</title>
        <authorList>
            <person name="Du Z.-J."/>
            <person name="Ye Y.-Q."/>
            <person name="Zhang X.-Y."/>
        </authorList>
    </citation>
    <scope>NUCLEOTIDE SEQUENCE [LARGE SCALE GENOMIC DNA]</scope>
    <source>
        <strain evidence="3 4">CH-27</strain>
    </source>
</reference>
<proteinExistence type="predicted"/>
<accession>A0AAW9RQH9</accession>
<comment type="caution">
    <text evidence="3">The sequence shown here is derived from an EMBL/GenBank/DDBJ whole genome shotgun (WGS) entry which is preliminary data.</text>
</comment>
<dbReference type="InterPro" id="IPR036412">
    <property type="entry name" value="HAD-like_sf"/>
</dbReference>
<feature type="signal peptide" evidence="2">
    <location>
        <begin position="1"/>
        <end position="19"/>
    </location>
</feature>
<evidence type="ECO:0000256" key="2">
    <source>
        <dbReference type="SAM" id="SignalP"/>
    </source>
</evidence>
<evidence type="ECO:0000256" key="1">
    <source>
        <dbReference type="ARBA" id="ARBA00022729"/>
    </source>
</evidence>